<dbReference type="Gene3D" id="3.80.30.20">
    <property type="entry name" value="tm_1862 like domain"/>
    <property type="match status" value="1"/>
</dbReference>
<evidence type="ECO:0000256" key="3">
    <source>
        <dbReference type="ARBA" id="ARBA00022723"/>
    </source>
</evidence>
<dbReference type="CDD" id="cd01335">
    <property type="entry name" value="Radical_SAM"/>
    <property type="match status" value="1"/>
</dbReference>
<dbReference type="InterPro" id="IPR006638">
    <property type="entry name" value="Elp3/MiaA/NifB-like_rSAM"/>
</dbReference>
<dbReference type="CDD" id="cd02068">
    <property type="entry name" value="radical_SAM_B12_BD"/>
    <property type="match status" value="1"/>
</dbReference>
<dbReference type="PANTHER" id="PTHR43409">
    <property type="entry name" value="ANAEROBIC MAGNESIUM-PROTOPORPHYRIN IX MONOMETHYL ESTER CYCLASE-RELATED"/>
    <property type="match status" value="1"/>
</dbReference>
<keyword evidence="4" id="KW-0408">Iron</keyword>
<dbReference type="EMBL" id="MHSU01000016">
    <property type="protein sequence ID" value="OHA50491.1"/>
    <property type="molecule type" value="Genomic_DNA"/>
</dbReference>
<evidence type="ECO:0000313" key="9">
    <source>
        <dbReference type="Proteomes" id="UP000178646"/>
    </source>
</evidence>
<keyword evidence="5" id="KW-0411">Iron-sulfur</keyword>
<dbReference type="Gene3D" id="3.40.50.280">
    <property type="entry name" value="Cobalamin-binding domain"/>
    <property type="match status" value="1"/>
</dbReference>
<keyword evidence="3" id="KW-0479">Metal-binding</keyword>
<dbReference type="Pfam" id="PF04055">
    <property type="entry name" value="Radical_SAM"/>
    <property type="match status" value="1"/>
</dbReference>
<dbReference type="AlphaFoldDB" id="A0A1G2PSA7"/>
<dbReference type="Proteomes" id="UP000178646">
    <property type="component" value="Unassembled WGS sequence"/>
</dbReference>
<dbReference type="GO" id="GO:0003824">
    <property type="term" value="F:catalytic activity"/>
    <property type="evidence" value="ECO:0007669"/>
    <property type="project" value="InterPro"/>
</dbReference>
<dbReference type="InterPro" id="IPR051198">
    <property type="entry name" value="BchE-like"/>
</dbReference>
<evidence type="ECO:0008006" key="10">
    <source>
        <dbReference type="Google" id="ProtNLM"/>
    </source>
</evidence>
<dbReference type="SFLD" id="SFLDS00029">
    <property type="entry name" value="Radical_SAM"/>
    <property type="match status" value="1"/>
</dbReference>
<dbReference type="SFLD" id="SFLDG01123">
    <property type="entry name" value="methyltransferase_(Class_B)"/>
    <property type="match status" value="1"/>
</dbReference>
<dbReference type="InterPro" id="IPR036724">
    <property type="entry name" value="Cobalamin-bd_sf"/>
</dbReference>
<evidence type="ECO:0000256" key="1">
    <source>
        <dbReference type="ARBA" id="ARBA00001966"/>
    </source>
</evidence>
<evidence type="ECO:0000259" key="7">
    <source>
        <dbReference type="PROSITE" id="PS51918"/>
    </source>
</evidence>
<comment type="cofactor">
    <cofactor evidence="1">
        <name>[4Fe-4S] cluster</name>
        <dbReference type="ChEBI" id="CHEBI:49883"/>
    </cofactor>
</comment>
<dbReference type="InterPro" id="IPR007197">
    <property type="entry name" value="rSAM"/>
</dbReference>
<accession>A0A1G2PSA7</accession>
<sequence length="469" mass="53890">MKIVLIESRGTSKFLHNGLAYLSGVLKQNDRHALKIFDLNFLDWSEDKMIEAIEEEKPDLIGFSVKSFSVNNVLNLARKIKEKTAAKMIAGGPHITLCAKEFFAIENNDIFDFGFQGEGDISFPIFCDNLVNKEKYKEIAGLVYKDDKGVWQFNKSEFVSDLNNIARPDFKNFAGGEIEFEKQEGYPLLTSRGCPYSCIYCSVSKISGRKWRARNVENILSELEEAIKVYNIKSFKIIDDNFTLDMERAKEFCRKLIGKNLNLKWNCPNGIRADKIDDELADLMRRAGCGRVSLGIESGDEKVFNFINKGEKLEAVEKAVKVLKKAGIKVDGFFIIGLPFETVKSAQKSARLAEKLGLNSVKWNMLVPYPQTVLWDWVMKNGKTLKSFTQGQHFSREKSIEPTFETADYKAKDRVRAYKIANLSTGAYQYVFKRPKNKWLFYLKFSFYLLRYNPVLFFKKLFKKAKIIK</sequence>
<proteinExistence type="predicted"/>
<dbReference type="InterPro" id="IPR058240">
    <property type="entry name" value="rSAM_sf"/>
</dbReference>
<feature type="domain" description="Radical SAM core" evidence="7">
    <location>
        <begin position="180"/>
        <end position="401"/>
    </location>
</feature>
<dbReference type="GO" id="GO:0031419">
    <property type="term" value="F:cobalamin binding"/>
    <property type="evidence" value="ECO:0007669"/>
    <property type="project" value="InterPro"/>
</dbReference>
<gene>
    <name evidence="8" type="ORF">A2W59_01765</name>
</gene>
<evidence type="ECO:0000256" key="4">
    <source>
        <dbReference type="ARBA" id="ARBA00023004"/>
    </source>
</evidence>
<protein>
    <recommendedName>
        <fullName evidence="10">Radical SAM protein</fullName>
    </recommendedName>
</protein>
<dbReference type="SUPFAM" id="SSF102114">
    <property type="entry name" value="Radical SAM enzymes"/>
    <property type="match status" value="1"/>
</dbReference>
<evidence type="ECO:0000313" key="8">
    <source>
        <dbReference type="EMBL" id="OHA50491.1"/>
    </source>
</evidence>
<dbReference type="InterPro" id="IPR034466">
    <property type="entry name" value="Methyltransferase_Class_B"/>
</dbReference>
<dbReference type="GO" id="GO:0051539">
    <property type="term" value="F:4 iron, 4 sulfur cluster binding"/>
    <property type="evidence" value="ECO:0007669"/>
    <property type="project" value="UniProtKB-KW"/>
</dbReference>
<feature type="domain" description="B12-binding" evidence="6">
    <location>
        <begin position="1"/>
        <end position="137"/>
    </location>
</feature>
<dbReference type="SMART" id="SM00729">
    <property type="entry name" value="Elp3"/>
    <property type="match status" value="1"/>
</dbReference>
<dbReference type="SFLD" id="SFLDG01082">
    <property type="entry name" value="B12-binding_domain_containing"/>
    <property type="match status" value="1"/>
</dbReference>
<dbReference type="SUPFAM" id="SSF52242">
    <property type="entry name" value="Cobalamin (vitamin B12)-binding domain"/>
    <property type="match status" value="1"/>
</dbReference>
<dbReference type="PROSITE" id="PS51918">
    <property type="entry name" value="RADICAL_SAM"/>
    <property type="match status" value="1"/>
</dbReference>
<organism evidence="8 9">
    <name type="scientific">Candidatus Terrybacteria bacterium RIFCSPHIGHO2_02_41_19</name>
    <dbReference type="NCBI Taxonomy" id="1802364"/>
    <lineage>
        <taxon>Bacteria</taxon>
        <taxon>Candidatus Terryibacteriota</taxon>
    </lineage>
</organism>
<evidence type="ECO:0000259" key="6">
    <source>
        <dbReference type="PROSITE" id="PS51332"/>
    </source>
</evidence>
<evidence type="ECO:0000256" key="5">
    <source>
        <dbReference type="ARBA" id="ARBA00023014"/>
    </source>
</evidence>
<dbReference type="PROSITE" id="PS51332">
    <property type="entry name" value="B12_BINDING"/>
    <property type="match status" value="1"/>
</dbReference>
<reference evidence="8 9" key="1">
    <citation type="journal article" date="2016" name="Nat. Commun.">
        <title>Thousands of microbial genomes shed light on interconnected biogeochemical processes in an aquifer system.</title>
        <authorList>
            <person name="Anantharaman K."/>
            <person name="Brown C.T."/>
            <person name="Hug L.A."/>
            <person name="Sharon I."/>
            <person name="Castelle C.J."/>
            <person name="Probst A.J."/>
            <person name="Thomas B.C."/>
            <person name="Singh A."/>
            <person name="Wilkins M.J."/>
            <person name="Karaoz U."/>
            <person name="Brodie E.L."/>
            <person name="Williams K.H."/>
            <person name="Hubbard S.S."/>
            <person name="Banfield J.F."/>
        </authorList>
    </citation>
    <scope>NUCLEOTIDE SEQUENCE [LARGE SCALE GENOMIC DNA]</scope>
</reference>
<evidence type="ECO:0000256" key="2">
    <source>
        <dbReference type="ARBA" id="ARBA00022691"/>
    </source>
</evidence>
<dbReference type="Pfam" id="PF02310">
    <property type="entry name" value="B12-binding"/>
    <property type="match status" value="1"/>
</dbReference>
<keyword evidence="2" id="KW-0949">S-adenosyl-L-methionine</keyword>
<name>A0A1G2PSA7_9BACT</name>
<comment type="caution">
    <text evidence="8">The sequence shown here is derived from an EMBL/GenBank/DDBJ whole genome shotgun (WGS) entry which is preliminary data.</text>
</comment>
<dbReference type="GO" id="GO:0046872">
    <property type="term" value="F:metal ion binding"/>
    <property type="evidence" value="ECO:0007669"/>
    <property type="project" value="UniProtKB-KW"/>
</dbReference>
<dbReference type="InterPro" id="IPR023404">
    <property type="entry name" value="rSAM_horseshoe"/>
</dbReference>
<dbReference type="InterPro" id="IPR006158">
    <property type="entry name" value="Cobalamin-bd"/>
</dbReference>